<dbReference type="Pfam" id="PF01395">
    <property type="entry name" value="PBP_GOBP"/>
    <property type="match status" value="1"/>
</dbReference>
<name>A0A5N4A5T1_PHOPY</name>
<evidence type="ECO:0000313" key="2">
    <source>
        <dbReference type="EMBL" id="KAB0792683.1"/>
    </source>
</evidence>
<dbReference type="AlphaFoldDB" id="A0A5N4A5T1"/>
<organism evidence="2 3">
    <name type="scientific">Photinus pyralis</name>
    <name type="common">Common eastern firefly</name>
    <name type="synonym">Lampyris pyralis</name>
    <dbReference type="NCBI Taxonomy" id="7054"/>
    <lineage>
        <taxon>Eukaryota</taxon>
        <taxon>Metazoa</taxon>
        <taxon>Ecdysozoa</taxon>
        <taxon>Arthropoda</taxon>
        <taxon>Hexapoda</taxon>
        <taxon>Insecta</taxon>
        <taxon>Pterygota</taxon>
        <taxon>Neoptera</taxon>
        <taxon>Endopterygota</taxon>
        <taxon>Coleoptera</taxon>
        <taxon>Polyphaga</taxon>
        <taxon>Elateriformia</taxon>
        <taxon>Elateroidea</taxon>
        <taxon>Lampyridae</taxon>
        <taxon>Lampyrinae</taxon>
        <taxon>Photinus</taxon>
    </lineage>
</organism>
<keyword evidence="1" id="KW-0732">Signal</keyword>
<comment type="caution">
    <text evidence="2">The sequence shown here is derived from an EMBL/GenBank/DDBJ whole genome shotgun (WGS) entry which is preliminary data.</text>
</comment>
<evidence type="ECO:0000256" key="1">
    <source>
        <dbReference type="SAM" id="SignalP"/>
    </source>
</evidence>
<dbReference type="OrthoDB" id="7665616at2759"/>
<dbReference type="SUPFAM" id="SSF47565">
    <property type="entry name" value="Insect pheromone/odorant-binding proteins"/>
    <property type="match status" value="1"/>
</dbReference>
<feature type="chain" id="PRO_5024282199" evidence="1">
    <location>
        <begin position="20"/>
        <end position="144"/>
    </location>
</feature>
<dbReference type="GO" id="GO:0005549">
    <property type="term" value="F:odorant binding"/>
    <property type="evidence" value="ECO:0007669"/>
    <property type="project" value="InterPro"/>
</dbReference>
<accession>A0A5N4A5T1</accession>
<protein>
    <submittedName>
        <fullName evidence="2">Uncharacterized protein</fullName>
    </submittedName>
</protein>
<dbReference type="Gene3D" id="1.10.238.20">
    <property type="entry name" value="Pheromone/general odorant binding protein domain"/>
    <property type="match status" value="1"/>
</dbReference>
<reference evidence="2 3" key="1">
    <citation type="journal article" date="2018" name="Elife">
        <title>Firefly genomes illuminate parallel origins of bioluminescence in beetles.</title>
        <authorList>
            <person name="Fallon T.R."/>
            <person name="Lower S.E."/>
            <person name="Chang C.H."/>
            <person name="Bessho-Uehara M."/>
            <person name="Martin G.J."/>
            <person name="Bewick A.J."/>
            <person name="Behringer M."/>
            <person name="Debat H.J."/>
            <person name="Wong I."/>
            <person name="Day J.C."/>
            <person name="Suvorov A."/>
            <person name="Silva C.J."/>
            <person name="Stanger-Hall K.F."/>
            <person name="Hall D.W."/>
            <person name="Schmitz R.J."/>
            <person name="Nelson D.R."/>
            <person name="Lewis S.M."/>
            <person name="Shigenobu S."/>
            <person name="Bybee S.M."/>
            <person name="Larracuente A.M."/>
            <person name="Oba Y."/>
            <person name="Weng J.K."/>
        </authorList>
    </citation>
    <scope>NUCLEOTIDE SEQUENCE [LARGE SCALE GENOMIC DNA]</scope>
    <source>
        <strain evidence="2">1611_PpyrPB1</strain>
        <tissue evidence="2">Whole body</tissue>
    </source>
</reference>
<dbReference type="CDD" id="cd23992">
    <property type="entry name" value="PBP_GOBP"/>
    <property type="match status" value="1"/>
</dbReference>
<gene>
    <name evidence="2" type="ORF">PPYR_14642</name>
</gene>
<dbReference type="InParanoid" id="A0A5N4A5T1"/>
<evidence type="ECO:0000313" key="3">
    <source>
        <dbReference type="Proteomes" id="UP000327044"/>
    </source>
</evidence>
<sequence>MNLLRVFVYLPLAFLASQAATPEEIANAWRKQIAPFETVCACESGSSVENIQSTWASFTYPTNPCFKCYFPCLYRKLGLVLPDGSINRDVMIKTVLGVTGTIYDTCMAPVVKCLDPCYKIWAFDYCVSYVMNYTAVKPAITACT</sequence>
<dbReference type="EMBL" id="VVIM01000010">
    <property type="protein sequence ID" value="KAB0792683.1"/>
    <property type="molecule type" value="Genomic_DNA"/>
</dbReference>
<proteinExistence type="predicted"/>
<dbReference type="Proteomes" id="UP000327044">
    <property type="component" value="Unassembled WGS sequence"/>
</dbReference>
<dbReference type="InterPro" id="IPR006170">
    <property type="entry name" value="PBP/GOBP"/>
</dbReference>
<feature type="signal peptide" evidence="1">
    <location>
        <begin position="1"/>
        <end position="19"/>
    </location>
</feature>
<keyword evidence="3" id="KW-1185">Reference proteome</keyword>
<dbReference type="InterPro" id="IPR036728">
    <property type="entry name" value="PBP_GOBP_sf"/>
</dbReference>